<evidence type="ECO:0000256" key="1">
    <source>
        <dbReference type="ARBA" id="ARBA00006432"/>
    </source>
</evidence>
<reference evidence="5 6" key="1">
    <citation type="submission" date="2020-08" db="EMBL/GenBank/DDBJ databases">
        <title>Genomic Encyclopedia of Type Strains, Phase IV (KMG-IV): sequencing the most valuable type-strain genomes for metagenomic binning, comparative biology and taxonomic classification.</title>
        <authorList>
            <person name="Goeker M."/>
        </authorList>
    </citation>
    <scope>NUCLEOTIDE SEQUENCE [LARGE SCALE GENOMIC DNA]</scope>
    <source>
        <strain evidence="5 6">DSM 29007</strain>
    </source>
</reference>
<evidence type="ECO:0000313" key="5">
    <source>
        <dbReference type="EMBL" id="MBB6068458.1"/>
    </source>
</evidence>
<comment type="similarity">
    <text evidence="1">Belongs to the ATP-dependent AMP-binding enzyme family.</text>
</comment>
<dbReference type="PANTHER" id="PTHR43201:SF5">
    <property type="entry name" value="MEDIUM-CHAIN ACYL-COA LIGASE ACSF2, MITOCHONDRIAL"/>
    <property type="match status" value="1"/>
</dbReference>
<dbReference type="GO" id="GO:0006631">
    <property type="term" value="P:fatty acid metabolic process"/>
    <property type="evidence" value="ECO:0007669"/>
    <property type="project" value="TreeGrafter"/>
</dbReference>
<dbReference type="FunFam" id="3.30.300.30:FF:000008">
    <property type="entry name" value="2,3-dihydroxybenzoate-AMP ligase"/>
    <property type="match status" value="1"/>
</dbReference>
<dbReference type="EMBL" id="JACHIA010000001">
    <property type="protein sequence ID" value="MBB6068458.1"/>
    <property type="molecule type" value="Genomic_DNA"/>
</dbReference>
<dbReference type="Pfam" id="PF00501">
    <property type="entry name" value="AMP-binding"/>
    <property type="match status" value="1"/>
</dbReference>
<accession>A0A841GTK9</accession>
<dbReference type="Proteomes" id="UP000582837">
    <property type="component" value="Unassembled WGS sequence"/>
</dbReference>
<proteinExistence type="inferred from homology"/>
<dbReference type="RefSeq" id="WP_183685474.1">
    <property type="nucleotide sequence ID" value="NZ_JACHIA010000001.1"/>
</dbReference>
<feature type="domain" description="AMP-dependent synthetase/ligase" evidence="3">
    <location>
        <begin position="17"/>
        <end position="387"/>
    </location>
</feature>
<dbReference type="InterPro" id="IPR042099">
    <property type="entry name" value="ANL_N_sf"/>
</dbReference>
<dbReference type="GO" id="GO:0031956">
    <property type="term" value="F:medium-chain fatty acid-CoA ligase activity"/>
    <property type="evidence" value="ECO:0007669"/>
    <property type="project" value="TreeGrafter"/>
</dbReference>
<dbReference type="InterPro" id="IPR000873">
    <property type="entry name" value="AMP-dep_synth/lig_dom"/>
</dbReference>
<keyword evidence="6" id="KW-1185">Reference proteome</keyword>
<gene>
    <name evidence="5" type="ORF">HNQ61_000069</name>
</gene>
<keyword evidence="2 5" id="KW-0436">Ligase</keyword>
<dbReference type="SUPFAM" id="SSF56801">
    <property type="entry name" value="Acetyl-CoA synthetase-like"/>
    <property type="match status" value="1"/>
</dbReference>
<evidence type="ECO:0000313" key="6">
    <source>
        <dbReference type="Proteomes" id="UP000582837"/>
    </source>
</evidence>
<dbReference type="AlphaFoldDB" id="A0A841GTK9"/>
<name>A0A841GTK9_9BACT</name>
<organism evidence="5 6">
    <name type="scientific">Longimicrobium terrae</name>
    <dbReference type="NCBI Taxonomy" id="1639882"/>
    <lineage>
        <taxon>Bacteria</taxon>
        <taxon>Pseudomonadati</taxon>
        <taxon>Gemmatimonadota</taxon>
        <taxon>Longimicrobiia</taxon>
        <taxon>Longimicrobiales</taxon>
        <taxon>Longimicrobiaceae</taxon>
        <taxon>Longimicrobium</taxon>
    </lineage>
</organism>
<evidence type="ECO:0000259" key="4">
    <source>
        <dbReference type="Pfam" id="PF13193"/>
    </source>
</evidence>
<protein>
    <submittedName>
        <fullName evidence="5">Fatty-acyl-CoA synthase</fullName>
        <ecNumber evidence="5">6.2.1.-</ecNumber>
    </submittedName>
</protein>
<evidence type="ECO:0000259" key="3">
    <source>
        <dbReference type="Pfam" id="PF00501"/>
    </source>
</evidence>
<comment type="caution">
    <text evidence="5">The sequence shown here is derived from an EMBL/GenBank/DDBJ whole genome shotgun (WGS) entry which is preliminary data.</text>
</comment>
<sequence>MTLRDRFRGLTLADSLELRVRENPRRPFVAFGDRRLSYAQVDAQAAALAAALHELGIEAGDRIALTLPNWPEFVVATFAAAKLGAVVVPLNPRFTNPELQYMLRHSESVVVVTAENWEGVDYLARFEQFLGVLPDLQYVVSVGDEDLWYDDRIHQFEDLVSSGEGREYPRFEGGADALFAILYTSGTMGKPKGVALTHENLMANASLTADAIGLREDDVVFGVNTLFNAFGIGTGMLGTMAAGATLVLQEGGDSGTALEIVQREKVTVFHGVPTSFILALNHPERASRDLGSLRTGVVAGAPVQEELVHRIRRELFPGVRVGYGMTETGNMVSVMRPDDPEGKQVATVGRPLPETEVRVIDVDGSVLPEESVGEVAIRGPGVMQGYYRQPGETSQAFTADGFFLTGDLGMVDEEGYLHLIGRRKEMIIRGGFNVYPREVEDRLHAHPAVLDVAVVGLPDEILGEAACACIVAVEGAIVTGEEIRDFCREVLADYKVPDLVRFLDGFPMTGSGKVRRVELSRMISAEESSRR</sequence>
<dbReference type="InterPro" id="IPR045851">
    <property type="entry name" value="AMP-bd_C_sf"/>
</dbReference>
<dbReference type="PANTHER" id="PTHR43201">
    <property type="entry name" value="ACYL-COA SYNTHETASE"/>
    <property type="match status" value="1"/>
</dbReference>
<dbReference type="EC" id="6.2.1.-" evidence="5"/>
<dbReference type="Pfam" id="PF13193">
    <property type="entry name" value="AMP-binding_C"/>
    <property type="match status" value="1"/>
</dbReference>
<dbReference type="Gene3D" id="3.40.50.12780">
    <property type="entry name" value="N-terminal domain of ligase-like"/>
    <property type="match status" value="1"/>
</dbReference>
<feature type="domain" description="AMP-binding enzyme C-terminal" evidence="4">
    <location>
        <begin position="438"/>
        <end position="513"/>
    </location>
</feature>
<dbReference type="InterPro" id="IPR025110">
    <property type="entry name" value="AMP-bd_C"/>
</dbReference>
<dbReference type="Gene3D" id="3.30.300.30">
    <property type="match status" value="1"/>
</dbReference>
<evidence type="ECO:0000256" key="2">
    <source>
        <dbReference type="ARBA" id="ARBA00022598"/>
    </source>
</evidence>